<dbReference type="Proteomes" id="UP000886268">
    <property type="component" value="Unassembled WGS sequence"/>
</dbReference>
<dbReference type="SUPFAM" id="SSF55658">
    <property type="entry name" value="L9 N-domain-like"/>
    <property type="match status" value="1"/>
</dbReference>
<dbReference type="GO" id="GO:1990904">
    <property type="term" value="C:ribonucleoprotein complex"/>
    <property type="evidence" value="ECO:0007669"/>
    <property type="project" value="UniProtKB-KW"/>
</dbReference>
<dbReference type="InterPro" id="IPR020594">
    <property type="entry name" value="Ribosomal_bL9_bac/chp"/>
</dbReference>
<dbReference type="Pfam" id="PF03948">
    <property type="entry name" value="Ribosomal_L9_C"/>
    <property type="match status" value="1"/>
</dbReference>
<reference evidence="10 13" key="1">
    <citation type="submission" date="2015-10" db="EMBL/GenBank/DDBJ databases">
        <title>Candidatus Desulfofervidus auxilii, a hydrogenotrophic sulfate-reducing bacterium involved in the thermophilic anaerobic oxidation of methane.</title>
        <authorList>
            <person name="Krukenberg V."/>
            <person name="Richter M."/>
            <person name="Wegener G."/>
        </authorList>
    </citation>
    <scope>NUCLEOTIDE SEQUENCE [LARGE SCALE GENOMIC DNA]</scope>
    <source>
        <strain evidence="10 13">HS1</strain>
    </source>
</reference>
<evidence type="ECO:0000256" key="2">
    <source>
        <dbReference type="ARBA" id="ARBA00022730"/>
    </source>
</evidence>
<gene>
    <name evidence="7" type="primary">rplI</name>
    <name evidence="12" type="ORF">ENI35_05145</name>
    <name evidence="11" type="ORF">ENJ03_01470</name>
    <name evidence="10" type="ORF">HS1_001384</name>
</gene>
<dbReference type="EMBL" id="CP013015">
    <property type="protein sequence ID" value="AMM41187.1"/>
    <property type="molecule type" value="Genomic_DNA"/>
</dbReference>
<evidence type="ECO:0000256" key="8">
    <source>
        <dbReference type="SAM" id="Coils"/>
    </source>
</evidence>
<dbReference type="Pfam" id="PF01281">
    <property type="entry name" value="Ribosomal_L9_N"/>
    <property type="match status" value="1"/>
</dbReference>
<accession>A0A7C1VXS8</accession>
<dbReference type="SUPFAM" id="SSF55653">
    <property type="entry name" value="Ribosomal protein L9 C-domain"/>
    <property type="match status" value="1"/>
</dbReference>
<name>A0A7C1VXS8_DESA2</name>
<keyword evidence="13" id="KW-1185">Reference proteome</keyword>
<proteinExistence type="inferred from homology"/>
<feature type="domain" description="Ribosomal protein L9" evidence="9">
    <location>
        <begin position="13"/>
        <end position="40"/>
    </location>
</feature>
<evidence type="ECO:0000259" key="9">
    <source>
        <dbReference type="PROSITE" id="PS00651"/>
    </source>
</evidence>
<feature type="coiled-coil region" evidence="8">
    <location>
        <begin position="44"/>
        <end position="78"/>
    </location>
</feature>
<dbReference type="InterPro" id="IPR036935">
    <property type="entry name" value="Ribosomal_bL9_N_sf"/>
</dbReference>
<dbReference type="InterPro" id="IPR000244">
    <property type="entry name" value="Ribosomal_bL9"/>
</dbReference>
<dbReference type="AlphaFoldDB" id="A0A7C1VXS8"/>
<dbReference type="Proteomes" id="UP000070560">
    <property type="component" value="Chromosome"/>
</dbReference>
<dbReference type="InterPro" id="IPR020069">
    <property type="entry name" value="Ribosomal_bL9_C"/>
</dbReference>
<keyword evidence="5 7" id="KW-0687">Ribonucleoprotein</keyword>
<dbReference type="PROSITE" id="PS00651">
    <property type="entry name" value="RIBOSOMAL_L9"/>
    <property type="match status" value="1"/>
</dbReference>
<dbReference type="InterPro" id="IPR036791">
    <property type="entry name" value="Ribosomal_bL9_C_sf"/>
</dbReference>
<organism evidence="12">
    <name type="scientific">Desulfofervidus auxilii</name>
    <dbReference type="NCBI Taxonomy" id="1621989"/>
    <lineage>
        <taxon>Bacteria</taxon>
        <taxon>Pseudomonadati</taxon>
        <taxon>Thermodesulfobacteriota</taxon>
        <taxon>Candidatus Desulfofervidia</taxon>
        <taxon>Candidatus Desulfofervidales</taxon>
        <taxon>Candidatus Desulfofervidaceae</taxon>
        <taxon>Candidatus Desulfofervidus</taxon>
    </lineage>
</organism>
<keyword evidence="8" id="KW-0175">Coiled coil</keyword>
<sequence>MKVILKEDISSLGKMGDLINVANGYARNYLIPQNKALPATYKNLKALEQQRQLLLQKREREKHRAQNLAAKLATLTCEIPKQVGEEGKIFGSVTTMDIARSLEEKGIKIDRKKIILEQPIKHTGEYEVPVKLHSEVQTFLKIRIIEA</sequence>
<dbReference type="Gene3D" id="3.10.430.100">
    <property type="entry name" value="Ribosomal protein L9, C-terminal domain"/>
    <property type="match status" value="1"/>
</dbReference>
<dbReference type="GO" id="GO:0003735">
    <property type="term" value="F:structural constituent of ribosome"/>
    <property type="evidence" value="ECO:0007669"/>
    <property type="project" value="InterPro"/>
</dbReference>
<dbReference type="Proteomes" id="UP000885738">
    <property type="component" value="Unassembled WGS sequence"/>
</dbReference>
<keyword evidence="3 7" id="KW-0694">RNA-binding</keyword>
<comment type="function">
    <text evidence="7">Binds to the 23S rRNA.</text>
</comment>
<dbReference type="OrthoDB" id="9788336at2"/>
<dbReference type="FunFam" id="3.10.430.100:FF:000006">
    <property type="entry name" value="50S ribosomal protein L9"/>
    <property type="match status" value="1"/>
</dbReference>
<protein>
    <recommendedName>
        <fullName evidence="6 7">Large ribosomal subunit protein bL9</fullName>
    </recommendedName>
</protein>
<evidence type="ECO:0000256" key="6">
    <source>
        <dbReference type="ARBA" id="ARBA00035292"/>
    </source>
</evidence>
<evidence type="ECO:0000256" key="7">
    <source>
        <dbReference type="HAMAP-Rule" id="MF_00503"/>
    </source>
</evidence>
<keyword evidence="2 7" id="KW-0699">rRNA-binding</keyword>
<dbReference type="Gene3D" id="3.40.5.10">
    <property type="entry name" value="Ribosomal protein L9, N-terminal domain"/>
    <property type="match status" value="1"/>
</dbReference>
<evidence type="ECO:0000313" key="13">
    <source>
        <dbReference type="Proteomes" id="UP000070560"/>
    </source>
</evidence>
<dbReference type="KEGG" id="daw:HS1_001384"/>
<dbReference type="NCBIfam" id="TIGR00158">
    <property type="entry name" value="L9"/>
    <property type="match status" value="1"/>
</dbReference>
<dbReference type="GO" id="GO:0006412">
    <property type="term" value="P:translation"/>
    <property type="evidence" value="ECO:0007669"/>
    <property type="project" value="UniProtKB-UniRule"/>
</dbReference>
<dbReference type="EMBL" id="DRIH01000179">
    <property type="protein sequence ID" value="HEC68179.1"/>
    <property type="molecule type" value="Genomic_DNA"/>
</dbReference>
<dbReference type="RefSeq" id="WP_066062817.1">
    <property type="nucleotide sequence ID" value="NZ_CP013015.1"/>
</dbReference>
<reference evidence="12" key="2">
    <citation type="journal article" date="2020" name="mSystems">
        <title>Genome- and Community-Level Interaction Insights into Carbon Utilization and Element Cycling Functions of Hydrothermarchaeota in Hydrothermal Sediment.</title>
        <authorList>
            <person name="Zhou Z."/>
            <person name="Liu Y."/>
            <person name="Xu W."/>
            <person name="Pan J."/>
            <person name="Luo Z.H."/>
            <person name="Li M."/>
        </authorList>
    </citation>
    <scope>NUCLEOTIDE SEQUENCE [LARGE SCALE GENOMIC DNA]</scope>
    <source>
        <strain evidence="12">HyVt-389</strain>
        <strain evidence="11">HyVt-45</strain>
    </source>
</reference>
<dbReference type="InterPro" id="IPR009027">
    <property type="entry name" value="Ribosomal_bL9/RNase_H1_N"/>
</dbReference>
<evidence type="ECO:0000313" key="11">
    <source>
        <dbReference type="EMBL" id="HEB73877.1"/>
    </source>
</evidence>
<evidence type="ECO:0000256" key="4">
    <source>
        <dbReference type="ARBA" id="ARBA00022980"/>
    </source>
</evidence>
<dbReference type="GO" id="GO:0019843">
    <property type="term" value="F:rRNA binding"/>
    <property type="evidence" value="ECO:0007669"/>
    <property type="project" value="UniProtKB-UniRule"/>
</dbReference>
<evidence type="ECO:0000313" key="12">
    <source>
        <dbReference type="EMBL" id="HEC68179.1"/>
    </source>
</evidence>
<dbReference type="GO" id="GO:0005840">
    <property type="term" value="C:ribosome"/>
    <property type="evidence" value="ECO:0007669"/>
    <property type="project" value="UniProtKB-KW"/>
</dbReference>
<evidence type="ECO:0000256" key="3">
    <source>
        <dbReference type="ARBA" id="ARBA00022884"/>
    </source>
</evidence>
<dbReference type="PANTHER" id="PTHR21368">
    <property type="entry name" value="50S RIBOSOMAL PROTEIN L9"/>
    <property type="match status" value="1"/>
</dbReference>
<dbReference type="HAMAP" id="MF_00503">
    <property type="entry name" value="Ribosomal_bL9"/>
    <property type="match status" value="1"/>
</dbReference>
<evidence type="ECO:0000256" key="1">
    <source>
        <dbReference type="ARBA" id="ARBA00010605"/>
    </source>
</evidence>
<dbReference type="EMBL" id="DRKW01000081">
    <property type="protein sequence ID" value="HEB73877.1"/>
    <property type="molecule type" value="Genomic_DNA"/>
</dbReference>
<evidence type="ECO:0000256" key="5">
    <source>
        <dbReference type="ARBA" id="ARBA00023274"/>
    </source>
</evidence>
<keyword evidence="4 7" id="KW-0689">Ribosomal protein</keyword>
<comment type="similarity">
    <text evidence="1 7">Belongs to the bacterial ribosomal protein bL9 family.</text>
</comment>
<dbReference type="InterPro" id="IPR020070">
    <property type="entry name" value="Ribosomal_bL9_N"/>
</dbReference>
<evidence type="ECO:0000313" key="10">
    <source>
        <dbReference type="EMBL" id="AMM41187.1"/>
    </source>
</evidence>